<accession>A0A4U5PD95</accession>
<dbReference type="Proteomes" id="UP000298663">
    <property type="component" value="Unassembled WGS sequence"/>
</dbReference>
<dbReference type="AlphaFoldDB" id="A0A4U5PD95"/>
<dbReference type="EMBL" id="AZBU02000002">
    <property type="protein sequence ID" value="TKR94409.1"/>
    <property type="molecule type" value="Genomic_DNA"/>
</dbReference>
<name>A0A4U5PD95_STECR</name>
<comment type="caution">
    <text evidence="2">The sequence shown here is derived from an EMBL/GenBank/DDBJ whole genome shotgun (WGS) entry which is preliminary data.</text>
</comment>
<gene>
    <name evidence="2" type="ORF">L596_008693</name>
</gene>
<organism evidence="2 3">
    <name type="scientific">Steinernema carpocapsae</name>
    <name type="common">Entomopathogenic nematode</name>
    <dbReference type="NCBI Taxonomy" id="34508"/>
    <lineage>
        <taxon>Eukaryota</taxon>
        <taxon>Metazoa</taxon>
        <taxon>Ecdysozoa</taxon>
        <taxon>Nematoda</taxon>
        <taxon>Chromadorea</taxon>
        <taxon>Rhabditida</taxon>
        <taxon>Tylenchina</taxon>
        <taxon>Panagrolaimomorpha</taxon>
        <taxon>Strongyloidoidea</taxon>
        <taxon>Steinernematidae</taxon>
        <taxon>Steinernema</taxon>
    </lineage>
</organism>
<reference evidence="2 3" key="1">
    <citation type="journal article" date="2015" name="Genome Biol.">
        <title>Comparative genomics of Steinernema reveals deeply conserved gene regulatory networks.</title>
        <authorList>
            <person name="Dillman A.R."/>
            <person name="Macchietto M."/>
            <person name="Porter C.F."/>
            <person name="Rogers A."/>
            <person name="Williams B."/>
            <person name="Antoshechkin I."/>
            <person name="Lee M.M."/>
            <person name="Goodwin Z."/>
            <person name="Lu X."/>
            <person name="Lewis E.E."/>
            <person name="Goodrich-Blair H."/>
            <person name="Stock S.P."/>
            <person name="Adams B.J."/>
            <person name="Sternberg P.W."/>
            <person name="Mortazavi A."/>
        </authorList>
    </citation>
    <scope>NUCLEOTIDE SEQUENCE [LARGE SCALE GENOMIC DNA]</scope>
    <source>
        <strain evidence="2 3">ALL</strain>
    </source>
</reference>
<feature type="signal peptide" evidence="1">
    <location>
        <begin position="1"/>
        <end position="33"/>
    </location>
</feature>
<dbReference type="STRING" id="34508.A0A4U5PD95"/>
<evidence type="ECO:0000256" key="1">
    <source>
        <dbReference type="SAM" id="SignalP"/>
    </source>
</evidence>
<keyword evidence="3" id="KW-1185">Reference proteome</keyword>
<proteinExistence type="predicted"/>
<feature type="chain" id="PRO_5020861061" evidence="1">
    <location>
        <begin position="34"/>
        <end position="118"/>
    </location>
</feature>
<reference evidence="2 3" key="2">
    <citation type="journal article" date="2019" name="G3 (Bethesda)">
        <title>Hybrid Assembly of the Genome of the Entomopathogenic Nematode Steinernema carpocapsae Identifies the X-Chromosome.</title>
        <authorList>
            <person name="Serra L."/>
            <person name="Macchietto M."/>
            <person name="Macias-Munoz A."/>
            <person name="McGill C.J."/>
            <person name="Rodriguez I.M."/>
            <person name="Rodriguez B."/>
            <person name="Murad R."/>
            <person name="Mortazavi A."/>
        </authorList>
    </citation>
    <scope>NUCLEOTIDE SEQUENCE [LARGE SCALE GENOMIC DNA]</scope>
    <source>
        <strain evidence="2 3">ALL</strain>
    </source>
</reference>
<protein>
    <submittedName>
        <fullName evidence="2">Uncharacterized protein</fullName>
    </submittedName>
</protein>
<evidence type="ECO:0000313" key="2">
    <source>
        <dbReference type="EMBL" id="TKR94409.1"/>
    </source>
</evidence>
<keyword evidence="1" id="KW-0732">Signal</keyword>
<evidence type="ECO:0000313" key="3">
    <source>
        <dbReference type="Proteomes" id="UP000298663"/>
    </source>
</evidence>
<sequence length="118" mass="13426">MRAPNPSPFTMSPSSSPLLLLSLLLVFAHFAGCMDSEHFDVVMKLASCDDDLAKKIVEEHEMKLKGTSFMDCFYQIEFANPDLSPEEKDAVLQRLREDPRVTEVTKSFAKTRKRKTEL</sequence>